<dbReference type="InterPro" id="IPR006665">
    <property type="entry name" value="OmpA-like"/>
</dbReference>
<feature type="domain" description="OmpA-like" evidence="5">
    <location>
        <begin position="228"/>
        <end position="345"/>
    </location>
</feature>
<evidence type="ECO:0000256" key="4">
    <source>
        <dbReference type="PROSITE-ProRule" id="PRU00473"/>
    </source>
</evidence>
<dbReference type="Gene3D" id="3.30.1330.60">
    <property type="entry name" value="OmpA-like domain"/>
    <property type="match status" value="1"/>
</dbReference>
<dbReference type="InterPro" id="IPR006664">
    <property type="entry name" value="OMP_bac"/>
</dbReference>
<dbReference type="PANTHER" id="PTHR30329:SF21">
    <property type="entry name" value="LIPOPROTEIN YIAD-RELATED"/>
    <property type="match status" value="1"/>
</dbReference>
<dbReference type="PANTHER" id="PTHR30329">
    <property type="entry name" value="STATOR ELEMENT OF FLAGELLAR MOTOR COMPLEX"/>
    <property type="match status" value="1"/>
</dbReference>
<keyword evidence="2 4" id="KW-0472">Membrane</keyword>
<evidence type="ECO:0000313" key="6">
    <source>
        <dbReference type="EMBL" id="MBE1426159.1"/>
    </source>
</evidence>
<name>A0ABR9H624_9BACT</name>
<keyword evidence="3" id="KW-0998">Cell outer membrane</keyword>
<organism evidence="6 7">
    <name type="scientific">Desulfomicrobium macestii</name>
    <dbReference type="NCBI Taxonomy" id="90731"/>
    <lineage>
        <taxon>Bacteria</taxon>
        <taxon>Pseudomonadati</taxon>
        <taxon>Thermodesulfobacteriota</taxon>
        <taxon>Desulfovibrionia</taxon>
        <taxon>Desulfovibrionales</taxon>
        <taxon>Desulfomicrobiaceae</taxon>
        <taxon>Desulfomicrobium</taxon>
    </lineage>
</organism>
<dbReference type="InterPro" id="IPR050330">
    <property type="entry name" value="Bact_OuterMem_StrucFunc"/>
</dbReference>
<dbReference type="PROSITE" id="PS51123">
    <property type="entry name" value="OMPA_2"/>
    <property type="match status" value="1"/>
</dbReference>
<evidence type="ECO:0000256" key="1">
    <source>
        <dbReference type="ARBA" id="ARBA00004442"/>
    </source>
</evidence>
<evidence type="ECO:0000313" key="7">
    <source>
        <dbReference type="Proteomes" id="UP000639010"/>
    </source>
</evidence>
<keyword evidence="7" id="KW-1185">Reference proteome</keyword>
<dbReference type="Pfam" id="PF00691">
    <property type="entry name" value="OmpA"/>
    <property type="match status" value="1"/>
</dbReference>
<evidence type="ECO:0000256" key="2">
    <source>
        <dbReference type="ARBA" id="ARBA00023136"/>
    </source>
</evidence>
<accession>A0ABR9H624</accession>
<dbReference type="InterPro" id="IPR036737">
    <property type="entry name" value="OmpA-like_sf"/>
</dbReference>
<sequence>MHRETNSYHSSTNRIMAIFSMLVVSAMLLSGGATLAADVPGSKDSPLLKRYEGSEIIGYDYRGFDQLHLITGPLKSYDLPPGPSTKVTGKHTRILYVAPPERSPLEVFHNYAKELEQDGYETVFTCSEAECGKANAMPRTLYSNDRKLSNKGQMSEYAFSSPVEPQFLAATLRRPEGDVHVSLFVAKETFKHFKETSQRTLVLLDIVETAPMEQKMVTVDASAMAKSIAAQGTIALYGIYFDTDKADLKPESGPTLEEIAKLLQGDAGLRLYVVGHTDGVGGFDYNMNLSRRRAQAVVQEMTGKYGIAGGRLKSAGVGFLAPVGSNEEEEGRAMNRRVELVKDIN</sequence>
<dbReference type="SUPFAM" id="SSF103088">
    <property type="entry name" value="OmpA-like"/>
    <property type="match status" value="1"/>
</dbReference>
<comment type="caution">
    <text evidence="6">The sequence shown here is derived from an EMBL/GenBank/DDBJ whole genome shotgun (WGS) entry which is preliminary data.</text>
</comment>
<dbReference type="EMBL" id="JADBGG010000022">
    <property type="protein sequence ID" value="MBE1426159.1"/>
    <property type="molecule type" value="Genomic_DNA"/>
</dbReference>
<gene>
    <name evidence="6" type="ORF">H4684_002821</name>
</gene>
<dbReference type="Proteomes" id="UP000639010">
    <property type="component" value="Unassembled WGS sequence"/>
</dbReference>
<evidence type="ECO:0000256" key="3">
    <source>
        <dbReference type="ARBA" id="ARBA00023237"/>
    </source>
</evidence>
<protein>
    <submittedName>
        <fullName evidence="6">Outer membrane protein OmpA-like peptidoglycan-associated protein</fullName>
    </submittedName>
</protein>
<dbReference type="PRINTS" id="PR01021">
    <property type="entry name" value="OMPADOMAIN"/>
</dbReference>
<evidence type="ECO:0000259" key="5">
    <source>
        <dbReference type="PROSITE" id="PS51123"/>
    </source>
</evidence>
<dbReference type="CDD" id="cd07185">
    <property type="entry name" value="OmpA_C-like"/>
    <property type="match status" value="1"/>
</dbReference>
<dbReference type="RefSeq" id="WP_192624197.1">
    <property type="nucleotide sequence ID" value="NZ_JADBGG010000022.1"/>
</dbReference>
<comment type="subcellular location">
    <subcellularLocation>
        <location evidence="1">Cell outer membrane</location>
    </subcellularLocation>
</comment>
<proteinExistence type="predicted"/>
<reference evidence="6 7" key="1">
    <citation type="submission" date="2020-10" db="EMBL/GenBank/DDBJ databases">
        <title>Genomic Encyclopedia of Type Strains, Phase IV (KMG-IV): sequencing the most valuable type-strain genomes for metagenomic binning, comparative biology and taxonomic classification.</title>
        <authorList>
            <person name="Goeker M."/>
        </authorList>
    </citation>
    <scope>NUCLEOTIDE SEQUENCE [LARGE SCALE GENOMIC DNA]</scope>
    <source>
        <strain evidence="6 7">DSM 4194</strain>
    </source>
</reference>